<dbReference type="RefSeq" id="WP_028151840.1">
    <property type="nucleotide sequence ID" value="NZ_JALJYT010000001.1"/>
</dbReference>
<evidence type="ECO:0000313" key="1">
    <source>
        <dbReference type="EMBL" id="KGT73723.1"/>
    </source>
</evidence>
<comment type="caution">
    <text evidence="1">The sequence shown here is derived from an EMBL/GenBank/DDBJ whole genome shotgun (WGS) entry which is preliminary data.</text>
</comment>
<evidence type="ECO:0000313" key="2">
    <source>
        <dbReference type="Proteomes" id="UP000030377"/>
    </source>
</evidence>
<gene>
    <name evidence="1" type="ORF">MA20_43040</name>
</gene>
<protein>
    <submittedName>
        <fullName evidence="1">Uncharacterized protein</fullName>
    </submittedName>
</protein>
<dbReference type="EMBL" id="JRPN01000042">
    <property type="protein sequence ID" value="KGT73723.1"/>
    <property type="molecule type" value="Genomic_DNA"/>
</dbReference>
<organism evidence="1 2">
    <name type="scientific">Bradyrhizobium japonicum</name>
    <dbReference type="NCBI Taxonomy" id="375"/>
    <lineage>
        <taxon>Bacteria</taxon>
        <taxon>Pseudomonadati</taxon>
        <taxon>Pseudomonadota</taxon>
        <taxon>Alphaproteobacteria</taxon>
        <taxon>Hyphomicrobiales</taxon>
        <taxon>Nitrobacteraceae</taxon>
        <taxon>Bradyrhizobium</taxon>
    </lineage>
</organism>
<name>A0A0A3YJ29_BRAJP</name>
<accession>A0A0A3YJ29</accession>
<reference evidence="1 2" key="1">
    <citation type="submission" date="2014-09" db="EMBL/GenBank/DDBJ databases">
        <title>Draft genome of Bradyrhizobium japonicum Is-34.</title>
        <authorList>
            <person name="Tsurumaru H."/>
            <person name="Yamakawa T."/>
            <person name="Hashimoto S."/>
            <person name="Okizaki K."/>
            <person name="Kanesaki Y."/>
            <person name="Yoshikawa H."/>
            <person name="Yajima S."/>
        </authorList>
    </citation>
    <scope>NUCLEOTIDE SEQUENCE [LARGE SCALE GENOMIC DNA]</scope>
    <source>
        <strain evidence="1 2">Is-34</strain>
    </source>
</reference>
<proteinExistence type="predicted"/>
<dbReference type="Proteomes" id="UP000030377">
    <property type="component" value="Unassembled WGS sequence"/>
</dbReference>
<sequence length="117" mass="12908">MDQAAADRAREAINRRGQVISIRRMTKTTPQTVASRADLKATVRNYTPDELVKGITAGMRLITVSKLELAAKGFPIPPVKGDRIYLGDAFVTPTTIDTVDPDHREYQGCYELRTTGS</sequence>
<dbReference type="AlphaFoldDB" id="A0A0A3YJ29"/>